<keyword evidence="3" id="KW-1185">Reference proteome</keyword>
<reference evidence="3" key="1">
    <citation type="submission" date="2016-03" db="EMBL/GenBank/DDBJ databases">
        <title>Complete genome sequence of the type strain Actinoalloteichus hymeniacidonis DSM 45092.</title>
        <authorList>
            <person name="Schaffert L."/>
            <person name="Albersmeier A."/>
            <person name="Winkler A."/>
            <person name="Kalinowski J."/>
            <person name="Zotchev S."/>
            <person name="Ruckert C."/>
        </authorList>
    </citation>
    <scope>NUCLEOTIDE SEQUENCE [LARGE SCALE GENOMIC DNA]</scope>
    <source>
        <strain evidence="3">HPA177(T) (DSM 45092(T))</strain>
    </source>
</reference>
<evidence type="ECO:0000313" key="3">
    <source>
        <dbReference type="Proteomes" id="UP000095210"/>
    </source>
</evidence>
<dbReference type="Pfam" id="PF04149">
    <property type="entry name" value="DUF397"/>
    <property type="match status" value="1"/>
</dbReference>
<evidence type="ECO:0000313" key="2">
    <source>
        <dbReference type="EMBL" id="AOS61044.1"/>
    </source>
</evidence>
<dbReference type="Proteomes" id="UP000095210">
    <property type="component" value="Chromosome"/>
</dbReference>
<name>A0AAC9HKT6_9PSEU</name>
<sequence length="62" mass="6543">MTNMRGWKKSSRSQTGTGCVEIGHAPGLVGIRDTKNRDGGTLVVDRAAFGNLLDAVKSNKLG</sequence>
<dbReference type="EMBL" id="CP014859">
    <property type="protein sequence ID" value="AOS61044.1"/>
    <property type="molecule type" value="Genomic_DNA"/>
</dbReference>
<evidence type="ECO:0000259" key="1">
    <source>
        <dbReference type="Pfam" id="PF04149"/>
    </source>
</evidence>
<organism evidence="2 3">
    <name type="scientific">Actinoalloteichus hymeniacidonis</name>
    <dbReference type="NCBI Taxonomy" id="340345"/>
    <lineage>
        <taxon>Bacteria</taxon>
        <taxon>Bacillati</taxon>
        <taxon>Actinomycetota</taxon>
        <taxon>Actinomycetes</taxon>
        <taxon>Pseudonocardiales</taxon>
        <taxon>Pseudonocardiaceae</taxon>
        <taxon>Actinoalloteichus</taxon>
    </lineage>
</organism>
<feature type="domain" description="DUF397" evidence="1">
    <location>
        <begin position="6"/>
        <end position="57"/>
    </location>
</feature>
<dbReference type="KEGG" id="ahm:TL08_01000"/>
<dbReference type="RefSeq" id="WP_069845868.1">
    <property type="nucleotide sequence ID" value="NZ_CP014859.1"/>
</dbReference>
<protein>
    <submittedName>
        <fullName evidence="2">DUF397 family protein</fullName>
    </submittedName>
</protein>
<dbReference type="AlphaFoldDB" id="A0AAC9HKT6"/>
<gene>
    <name evidence="2" type="ORF">TL08_01000</name>
</gene>
<proteinExistence type="predicted"/>
<accession>A0AAC9HKT6</accession>
<dbReference type="InterPro" id="IPR007278">
    <property type="entry name" value="DUF397"/>
</dbReference>